<organism evidence="1 2">
    <name type="scientific">Nostoc azollae (strain 0708)</name>
    <name type="common">Anabaena azollae (strain 0708)</name>
    <dbReference type="NCBI Taxonomy" id="551115"/>
    <lineage>
        <taxon>Bacteria</taxon>
        <taxon>Bacillati</taxon>
        <taxon>Cyanobacteriota</taxon>
        <taxon>Cyanophyceae</taxon>
        <taxon>Nostocales</taxon>
        <taxon>Nostocaceae</taxon>
        <taxon>Trichormus</taxon>
    </lineage>
</organism>
<evidence type="ECO:0000313" key="2">
    <source>
        <dbReference type="Proteomes" id="UP000001511"/>
    </source>
</evidence>
<proteinExistence type="predicted"/>
<name>D7DXF6_NOSA0</name>
<dbReference type="AlphaFoldDB" id="D7DXF6"/>
<dbReference type="EMBL" id="CP002059">
    <property type="protein sequence ID" value="ADI64232.1"/>
    <property type="molecule type" value="Genomic_DNA"/>
</dbReference>
<dbReference type="KEGG" id="naz:Aazo_2249"/>
<sequence length="38" mass="3894">MILSGRRLSLGGRDFRGIASQTSKSVCASIASASDVPV</sequence>
<accession>D7DXF6</accession>
<dbReference type="Proteomes" id="UP000001511">
    <property type="component" value="Chromosome"/>
</dbReference>
<dbReference type="HOGENOM" id="CLU_3330849_0_0_3"/>
<keyword evidence="2" id="KW-1185">Reference proteome</keyword>
<evidence type="ECO:0000313" key="1">
    <source>
        <dbReference type="EMBL" id="ADI64232.1"/>
    </source>
</evidence>
<protein>
    <submittedName>
        <fullName evidence="1">Uncharacterized protein</fullName>
    </submittedName>
</protein>
<gene>
    <name evidence="1" type="ordered locus">Aazo_2249</name>
</gene>
<reference evidence="1 2" key="1">
    <citation type="journal article" date="2010" name="PLoS ONE">
        <title>Genome erosion in a nitrogen-fixing vertically transmitted endosymbiotic multicellular cyanobacterium.</title>
        <authorList>
            <person name="Ran L."/>
            <person name="Larsson J."/>
            <person name="Vigil-Stenman T."/>
            <person name="Nylander J.A."/>
            <person name="Ininbergs K."/>
            <person name="Zheng W.W."/>
            <person name="Lapidus A."/>
            <person name="Lowry S."/>
            <person name="Haselkorn R."/>
            <person name="Bergman B."/>
        </authorList>
    </citation>
    <scope>NUCLEOTIDE SEQUENCE [LARGE SCALE GENOMIC DNA]</scope>
    <source>
        <strain evidence="1 2">0708</strain>
    </source>
</reference>